<feature type="non-terminal residue" evidence="1">
    <location>
        <position position="1"/>
    </location>
</feature>
<comment type="caution">
    <text evidence="1">The sequence shown here is derived from an EMBL/GenBank/DDBJ whole genome shotgun (WGS) entry which is preliminary data.</text>
</comment>
<dbReference type="EMBL" id="CAJVPU010010981">
    <property type="protein sequence ID" value="CAG8610423.1"/>
    <property type="molecule type" value="Genomic_DNA"/>
</dbReference>
<proteinExistence type="predicted"/>
<keyword evidence="2" id="KW-1185">Reference proteome</keyword>
<evidence type="ECO:0000313" key="1">
    <source>
        <dbReference type="EMBL" id="CAG8610423.1"/>
    </source>
</evidence>
<evidence type="ECO:0000313" key="2">
    <source>
        <dbReference type="Proteomes" id="UP000789702"/>
    </source>
</evidence>
<protein>
    <submittedName>
        <fullName evidence="1">6907_t:CDS:1</fullName>
    </submittedName>
</protein>
<gene>
    <name evidence="1" type="ORF">DHETER_LOCUS7610</name>
</gene>
<reference evidence="1" key="1">
    <citation type="submission" date="2021-06" db="EMBL/GenBank/DDBJ databases">
        <authorList>
            <person name="Kallberg Y."/>
            <person name="Tangrot J."/>
            <person name="Rosling A."/>
        </authorList>
    </citation>
    <scope>NUCLEOTIDE SEQUENCE</scope>
    <source>
        <strain evidence="1">IL203A</strain>
    </source>
</reference>
<accession>A0ACA9MS25</accession>
<name>A0ACA9MS25_9GLOM</name>
<sequence length="42" mass="4654">YDNNDEQSSEASSNSSLLPLSNSSALSEQEHDELFDTSNLYD</sequence>
<dbReference type="Proteomes" id="UP000789702">
    <property type="component" value="Unassembled WGS sequence"/>
</dbReference>
<organism evidence="1 2">
    <name type="scientific">Dentiscutata heterogama</name>
    <dbReference type="NCBI Taxonomy" id="1316150"/>
    <lineage>
        <taxon>Eukaryota</taxon>
        <taxon>Fungi</taxon>
        <taxon>Fungi incertae sedis</taxon>
        <taxon>Mucoromycota</taxon>
        <taxon>Glomeromycotina</taxon>
        <taxon>Glomeromycetes</taxon>
        <taxon>Diversisporales</taxon>
        <taxon>Gigasporaceae</taxon>
        <taxon>Dentiscutata</taxon>
    </lineage>
</organism>